<comment type="subcellular location">
    <subcellularLocation>
        <location evidence="1">Cell membrane</location>
        <topology evidence="1">Single-pass membrane protein</topology>
    </subcellularLocation>
</comment>
<dbReference type="GO" id="GO:0005886">
    <property type="term" value="C:plasma membrane"/>
    <property type="evidence" value="ECO:0007669"/>
    <property type="project" value="UniProtKB-SubCell"/>
</dbReference>
<evidence type="ECO:0000256" key="3">
    <source>
        <dbReference type="ARBA" id="ARBA00022692"/>
    </source>
</evidence>
<dbReference type="STRING" id="1267766.WYH_01303"/>
<dbReference type="AlphaFoldDB" id="A0A0F7KT56"/>
<evidence type="ECO:0000256" key="5">
    <source>
        <dbReference type="ARBA" id="ARBA00023136"/>
    </source>
</evidence>
<keyword evidence="2" id="KW-1003">Cell membrane</keyword>
<evidence type="ECO:0000313" key="8">
    <source>
        <dbReference type="Proteomes" id="UP000034392"/>
    </source>
</evidence>
<keyword evidence="4" id="KW-1133">Transmembrane helix</keyword>
<dbReference type="PATRIC" id="fig|1267766.3.peg.1311"/>
<keyword evidence="5" id="KW-0472">Membrane</keyword>
<keyword evidence="7" id="KW-0238">DNA-binding</keyword>
<dbReference type="InterPro" id="IPR052027">
    <property type="entry name" value="PspC"/>
</dbReference>
<protein>
    <submittedName>
        <fullName evidence="7">DNA-binding transcriptional activator PspC</fullName>
    </submittedName>
</protein>
<dbReference type="InterPro" id="IPR007168">
    <property type="entry name" value="Phageshock_PspC_N"/>
</dbReference>
<sequence>MSQLDRKPAGGPPGKFRLDKPNGKFLGVCSGLANYFNIDPMIVRLIFVAGTLIGFGSFILIYFVIALLAD</sequence>
<evidence type="ECO:0000256" key="2">
    <source>
        <dbReference type="ARBA" id="ARBA00022475"/>
    </source>
</evidence>
<proteinExistence type="predicted"/>
<dbReference type="Proteomes" id="UP000034392">
    <property type="component" value="Chromosome"/>
</dbReference>
<organism evidence="7 8">
    <name type="scientific">Croceibacterium atlanticum</name>
    <dbReference type="NCBI Taxonomy" id="1267766"/>
    <lineage>
        <taxon>Bacteria</taxon>
        <taxon>Pseudomonadati</taxon>
        <taxon>Pseudomonadota</taxon>
        <taxon>Alphaproteobacteria</taxon>
        <taxon>Sphingomonadales</taxon>
        <taxon>Erythrobacteraceae</taxon>
        <taxon>Croceibacterium</taxon>
    </lineage>
</organism>
<evidence type="ECO:0000256" key="1">
    <source>
        <dbReference type="ARBA" id="ARBA00004162"/>
    </source>
</evidence>
<evidence type="ECO:0000259" key="6">
    <source>
        <dbReference type="Pfam" id="PF04024"/>
    </source>
</evidence>
<keyword evidence="3" id="KW-0812">Transmembrane</keyword>
<dbReference type="PANTHER" id="PTHR33885:SF3">
    <property type="entry name" value="PHAGE SHOCK PROTEIN C"/>
    <property type="match status" value="1"/>
</dbReference>
<name>A0A0F7KT56_9SPHN</name>
<dbReference type="GO" id="GO:0003677">
    <property type="term" value="F:DNA binding"/>
    <property type="evidence" value="ECO:0007669"/>
    <property type="project" value="UniProtKB-KW"/>
</dbReference>
<gene>
    <name evidence="7" type="ORF">WYH_01303</name>
</gene>
<keyword evidence="8" id="KW-1185">Reference proteome</keyword>
<evidence type="ECO:0000256" key="4">
    <source>
        <dbReference type="ARBA" id="ARBA00022989"/>
    </source>
</evidence>
<dbReference type="PANTHER" id="PTHR33885">
    <property type="entry name" value="PHAGE SHOCK PROTEIN C"/>
    <property type="match status" value="1"/>
</dbReference>
<evidence type="ECO:0000313" key="7">
    <source>
        <dbReference type="EMBL" id="AKH42346.1"/>
    </source>
</evidence>
<dbReference type="KEGG" id="aay:WYH_01303"/>
<reference evidence="7" key="1">
    <citation type="submission" date="2015-05" db="EMBL/GenBank/DDBJ databases">
        <title>The complete genome of Altererythrobacter atlanticus strain 26DY36.</title>
        <authorList>
            <person name="Wu Y.-H."/>
            <person name="Cheng H."/>
            <person name="Wu X.-W."/>
        </authorList>
    </citation>
    <scope>NUCLEOTIDE SEQUENCE [LARGE SCALE GENOMIC DNA]</scope>
    <source>
        <strain evidence="7">26DY36</strain>
    </source>
</reference>
<accession>A0A0F7KT56</accession>
<dbReference type="OrthoDB" id="7359894at2"/>
<dbReference type="RefSeq" id="WP_046903182.1">
    <property type="nucleotide sequence ID" value="NZ_CP011452.2"/>
</dbReference>
<dbReference type="EMBL" id="CP011452">
    <property type="protein sequence ID" value="AKH42346.1"/>
    <property type="molecule type" value="Genomic_DNA"/>
</dbReference>
<feature type="domain" description="Phage shock protein PspC N-terminal" evidence="6">
    <location>
        <begin position="15"/>
        <end position="69"/>
    </location>
</feature>
<dbReference type="Pfam" id="PF04024">
    <property type="entry name" value="PspC"/>
    <property type="match status" value="1"/>
</dbReference>